<dbReference type="Proteomes" id="UP000095767">
    <property type="component" value="Unassembled WGS sequence"/>
</dbReference>
<evidence type="ECO:0000256" key="1">
    <source>
        <dbReference type="SAM" id="MobiDB-lite"/>
    </source>
</evidence>
<evidence type="ECO:0000313" key="2">
    <source>
        <dbReference type="EMBL" id="OEL27508.1"/>
    </source>
</evidence>
<proteinExistence type="predicted"/>
<dbReference type="OrthoDB" id="581507at2759"/>
<dbReference type="PANTHER" id="PTHR33085">
    <property type="entry name" value="OS12G0113100 PROTEIN-RELATED"/>
    <property type="match status" value="1"/>
</dbReference>
<comment type="caution">
    <text evidence="2">The sequence shown here is derived from an EMBL/GenBank/DDBJ whole genome shotgun (WGS) entry which is preliminary data.</text>
</comment>
<dbReference type="Pfam" id="PF07893">
    <property type="entry name" value="DUF1668"/>
    <property type="match status" value="1"/>
</dbReference>
<feature type="region of interest" description="Disordered" evidence="1">
    <location>
        <begin position="22"/>
        <end position="52"/>
    </location>
</feature>
<gene>
    <name evidence="2" type="ORF">BAE44_0011473</name>
</gene>
<dbReference type="EMBL" id="LWDX02032322">
    <property type="protein sequence ID" value="OEL27508.1"/>
    <property type="molecule type" value="Genomic_DNA"/>
</dbReference>
<dbReference type="InterPro" id="IPR012871">
    <property type="entry name" value="DUF1668_ORYSA"/>
</dbReference>
<name>A0A1E5VQW2_9POAL</name>
<organism evidence="2 3">
    <name type="scientific">Dichanthelium oligosanthes</name>
    <dbReference type="NCBI Taxonomy" id="888268"/>
    <lineage>
        <taxon>Eukaryota</taxon>
        <taxon>Viridiplantae</taxon>
        <taxon>Streptophyta</taxon>
        <taxon>Embryophyta</taxon>
        <taxon>Tracheophyta</taxon>
        <taxon>Spermatophyta</taxon>
        <taxon>Magnoliopsida</taxon>
        <taxon>Liliopsida</taxon>
        <taxon>Poales</taxon>
        <taxon>Poaceae</taxon>
        <taxon>PACMAD clade</taxon>
        <taxon>Panicoideae</taxon>
        <taxon>Panicodae</taxon>
        <taxon>Paniceae</taxon>
        <taxon>Dichantheliinae</taxon>
        <taxon>Dichanthelium</taxon>
    </lineage>
</organism>
<dbReference type="AlphaFoldDB" id="A0A1E5VQW2"/>
<sequence>METIRSSTGLSATAGKRCRRKKVRKLTEGGGVEASHGESGALVQLEDPNGSEGRDPSVYLAVCGVYWFNGSGYYPLHKADVASSSSGDSSSSPRAHAASRVANLRTDVGCKTFVTLQSRWIVCVGGDPGGTVIFDTETAKVTLGPTLVAAKLFPVVAAVGYRVYALSMTPDFIKEPDFVPWFEVLDLSKAVDAEGDLTLLDRCSWEALPCPLCYPRKLPTADYLTPPIFTVTSYVVVGHYIILTLYEPGKTYGVRFNPEEFHKVTYGFDTESEEWHKVDDDACLPWQVAR</sequence>
<dbReference type="PANTHER" id="PTHR33085:SF37">
    <property type="entry name" value="OS12G0139800 PROTEIN"/>
    <property type="match status" value="1"/>
</dbReference>
<protein>
    <recommendedName>
        <fullName evidence="4">DUF1618 domain-containing protein</fullName>
    </recommendedName>
</protein>
<keyword evidence="3" id="KW-1185">Reference proteome</keyword>
<accession>A0A1E5VQW2</accession>
<reference evidence="2 3" key="1">
    <citation type="submission" date="2016-09" db="EMBL/GenBank/DDBJ databases">
        <title>The draft genome of Dichanthelium oligosanthes: A C3 panicoid grass species.</title>
        <authorList>
            <person name="Studer A.J."/>
            <person name="Schnable J.C."/>
            <person name="Brutnell T.P."/>
        </authorList>
    </citation>
    <scope>NUCLEOTIDE SEQUENCE [LARGE SCALE GENOMIC DNA]</scope>
    <source>
        <strain evidence="3">cv. Kellogg 1175</strain>
        <tissue evidence="2">Leaf</tissue>
    </source>
</reference>
<evidence type="ECO:0008006" key="4">
    <source>
        <dbReference type="Google" id="ProtNLM"/>
    </source>
</evidence>
<evidence type="ECO:0000313" key="3">
    <source>
        <dbReference type="Proteomes" id="UP000095767"/>
    </source>
</evidence>